<dbReference type="Proteomes" id="UP000286045">
    <property type="component" value="Unassembled WGS sequence"/>
</dbReference>
<name>A0A439CN09_9PEZI</name>
<dbReference type="AlphaFoldDB" id="A0A439CN09"/>
<proteinExistence type="predicted"/>
<reference evidence="1 2" key="1">
    <citation type="submission" date="2018-12" db="EMBL/GenBank/DDBJ databases">
        <title>Draft genome sequence of Xylaria grammica IHI A82.</title>
        <authorList>
            <person name="Buettner E."/>
            <person name="Kellner H."/>
        </authorList>
    </citation>
    <scope>NUCLEOTIDE SEQUENCE [LARGE SCALE GENOMIC DNA]</scope>
    <source>
        <strain evidence="1 2">IHI A82</strain>
    </source>
</reference>
<keyword evidence="2" id="KW-1185">Reference proteome</keyword>
<accession>A0A439CN09</accession>
<organism evidence="1 2">
    <name type="scientific">Xylaria grammica</name>
    <dbReference type="NCBI Taxonomy" id="363999"/>
    <lineage>
        <taxon>Eukaryota</taxon>
        <taxon>Fungi</taxon>
        <taxon>Dikarya</taxon>
        <taxon>Ascomycota</taxon>
        <taxon>Pezizomycotina</taxon>
        <taxon>Sordariomycetes</taxon>
        <taxon>Xylariomycetidae</taxon>
        <taxon>Xylariales</taxon>
        <taxon>Xylariaceae</taxon>
        <taxon>Xylaria</taxon>
    </lineage>
</organism>
<sequence length="41" mass="4729">MILKVKELVLVQEVPEALTSEQLRAERKPLPGFWVEKAVPR</sequence>
<evidence type="ECO:0000313" key="2">
    <source>
        <dbReference type="Proteomes" id="UP000286045"/>
    </source>
</evidence>
<evidence type="ECO:0000313" key="1">
    <source>
        <dbReference type="EMBL" id="RWA03549.1"/>
    </source>
</evidence>
<dbReference type="InterPro" id="IPR036919">
    <property type="entry name" value="Ribo_uL30_ferredoxin-like_sf"/>
</dbReference>
<gene>
    <name evidence="1" type="ORF">EKO27_g11549</name>
</gene>
<dbReference type="STRING" id="363999.A0A439CN09"/>
<comment type="caution">
    <text evidence="1">The sequence shown here is derived from an EMBL/GenBank/DDBJ whole genome shotgun (WGS) entry which is preliminary data.</text>
</comment>
<dbReference type="EMBL" id="RYZI01000757">
    <property type="protein sequence ID" value="RWA03549.1"/>
    <property type="molecule type" value="Genomic_DNA"/>
</dbReference>
<dbReference type="Gene3D" id="3.30.1390.20">
    <property type="entry name" value="Ribosomal protein L30, ferredoxin-like fold domain"/>
    <property type="match status" value="1"/>
</dbReference>
<protein>
    <submittedName>
        <fullName evidence="1">Uncharacterized protein</fullName>
    </submittedName>
</protein>